<proteinExistence type="predicted"/>
<accession>A0AAP0NEM7</accession>
<keyword evidence="3" id="KW-1185">Reference proteome</keyword>
<comment type="caution">
    <text evidence="2">The sequence shown here is derived from an EMBL/GenBank/DDBJ whole genome shotgun (WGS) entry which is preliminary data.</text>
</comment>
<feature type="domain" description="MULE transposase" evidence="1">
    <location>
        <begin position="63"/>
        <end position="149"/>
    </location>
</feature>
<reference evidence="2 3" key="1">
    <citation type="journal article" date="2024" name="Plant J.">
        <title>Genome sequences and population genomics reveal climatic adaptation and genomic divergence between two closely related sweetgum species.</title>
        <authorList>
            <person name="Xu W.Q."/>
            <person name="Ren C.Q."/>
            <person name="Zhang X.Y."/>
            <person name="Comes H.P."/>
            <person name="Liu X.H."/>
            <person name="Li Y.G."/>
            <person name="Kettle C.J."/>
            <person name="Jalonen R."/>
            <person name="Gaisberger H."/>
            <person name="Ma Y.Z."/>
            <person name="Qiu Y.X."/>
        </authorList>
    </citation>
    <scope>NUCLEOTIDE SEQUENCE [LARGE SCALE GENOMIC DNA]</scope>
    <source>
        <strain evidence="2">Hangzhou</strain>
    </source>
</reference>
<evidence type="ECO:0000259" key="1">
    <source>
        <dbReference type="Pfam" id="PF10551"/>
    </source>
</evidence>
<dbReference type="PANTHER" id="PTHR31973:SF187">
    <property type="entry name" value="MUTATOR TRANSPOSASE MUDRA PROTEIN"/>
    <property type="match status" value="1"/>
</dbReference>
<dbReference type="PANTHER" id="PTHR31973">
    <property type="entry name" value="POLYPROTEIN, PUTATIVE-RELATED"/>
    <property type="match status" value="1"/>
</dbReference>
<evidence type="ECO:0000313" key="3">
    <source>
        <dbReference type="Proteomes" id="UP001415857"/>
    </source>
</evidence>
<evidence type="ECO:0000313" key="2">
    <source>
        <dbReference type="EMBL" id="KAK9270742.1"/>
    </source>
</evidence>
<name>A0AAP0NEM7_LIQFO</name>
<dbReference type="Pfam" id="PF10551">
    <property type="entry name" value="MULE"/>
    <property type="match status" value="1"/>
</dbReference>
<dbReference type="InterPro" id="IPR018289">
    <property type="entry name" value="MULE_transposase_dom"/>
</dbReference>
<sequence length="164" mass="19276">MKQYVKIRLYAIMILRHNPGSAALVKVERPQLDMAKTFQRLFIVFDAQRRGLLARVRSFIGLNACNLKLLHVITRDGNNRMYPLAMAVVELECKDSWSWFLENLVAVIRSVEDFGWTFISDRQKELVPSFNAVLPRIDHRFCIRHMYANFKVEFKGKALKDLMW</sequence>
<dbReference type="Proteomes" id="UP001415857">
    <property type="component" value="Unassembled WGS sequence"/>
</dbReference>
<protein>
    <recommendedName>
        <fullName evidence="1">MULE transposase domain-containing protein</fullName>
    </recommendedName>
</protein>
<dbReference type="AlphaFoldDB" id="A0AAP0NEM7"/>
<organism evidence="2 3">
    <name type="scientific">Liquidambar formosana</name>
    <name type="common">Formosan gum</name>
    <dbReference type="NCBI Taxonomy" id="63359"/>
    <lineage>
        <taxon>Eukaryota</taxon>
        <taxon>Viridiplantae</taxon>
        <taxon>Streptophyta</taxon>
        <taxon>Embryophyta</taxon>
        <taxon>Tracheophyta</taxon>
        <taxon>Spermatophyta</taxon>
        <taxon>Magnoliopsida</taxon>
        <taxon>eudicotyledons</taxon>
        <taxon>Gunneridae</taxon>
        <taxon>Pentapetalae</taxon>
        <taxon>Saxifragales</taxon>
        <taxon>Altingiaceae</taxon>
        <taxon>Liquidambar</taxon>
    </lineage>
</organism>
<gene>
    <name evidence="2" type="ORF">L1049_026325</name>
</gene>
<dbReference type="EMBL" id="JBBPBK010000014">
    <property type="protein sequence ID" value="KAK9270742.1"/>
    <property type="molecule type" value="Genomic_DNA"/>
</dbReference>